<name>A0ABV6V748_9ACTN</name>
<dbReference type="Proteomes" id="UP001592582">
    <property type="component" value="Unassembled WGS sequence"/>
</dbReference>
<gene>
    <name evidence="1" type="ORF">ACEZDG_09135</name>
</gene>
<evidence type="ECO:0000313" key="2">
    <source>
        <dbReference type="Proteomes" id="UP001592582"/>
    </source>
</evidence>
<organism evidence="1 2">
    <name type="scientific">Streptacidiphilus alkalitolerans</name>
    <dbReference type="NCBI Taxonomy" id="3342712"/>
    <lineage>
        <taxon>Bacteria</taxon>
        <taxon>Bacillati</taxon>
        <taxon>Actinomycetota</taxon>
        <taxon>Actinomycetes</taxon>
        <taxon>Kitasatosporales</taxon>
        <taxon>Streptomycetaceae</taxon>
        <taxon>Streptacidiphilus</taxon>
    </lineage>
</organism>
<comment type="caution">
    <text evidence="1">The sequence shown here is derived from an EMBL/GenBank/DDBJ whole genome shotgun (WGS) entry which is preliminary data.</text>
</comment>
<proteinExistence type="predicted"/>
<reference evidence="1 2" key="1">
    <citation type="submission" date="2024-09" db="EMBL/GenBank/DDBJ databases">
        <authorList>
            <person name="Lee S.D."/>
        </authorList>
    </citation>
    <scope>NUCLEOTIDE SEQUENCE [LARGE SCALE GENOMIC DNA]</scope>
    <source>
        <strain evidence="1 2">N1-1</strain>
    </source>
</reference>
<dbReference type="EMBL" id="JBHEZX010000003">
    <property type="protein sequence ID" value="MFC1409446.1"/>
    <property type="molecule type" value="Genomic_DNA"/>
</dbReference>
<accession>A0ABV6V748</accession>
<sequence>MELTIAVLEELAATLCPDIRLLDCVNRCAGYSDQAHLFTGETVLHTDINPANTLICGYGAHFIDWAWPIRGASWVEPAIWVIRLIDAGHTPASAETWAGKLRTWDTAPAESLTAFAHVNAHMWDEIAEQAPQGSNWQKHMAASAHAWADHREEADRWT</sequence>
<protein>
    <submittedName>
        <fullName evidence="1">Uncharacterized protein</fullName>
    </submittedName>
</protein>
<keyword evidence="2" id="KW-1185">Reference proteome</keyword>
<evidence type="ECO:0000313" key="1">
    <source>
        <dbReference type="EMBL" id="MFC1409446.1"/>
    </source>
</evidence>